<name>A0A1E2RY65_9HYPH</name>
<dbReference type="PIRSF" id="PIRSF032146">
    <property type="entry name" value="UCP032146"/>
    <property type="match status" value="1"/>
</dbReference>
<evidence type="ECO:0000313" key="2">
    <source>
        <dbReference type="EMBL" id="ODA67092.1"/>
    </source>
</evidence>
<dbReference type="AlphaFoldDB" id="A0A1E2RY65"/>
<accession>A0A1E2RY65</accession>
<protein>
    <recommendedName>
        <fullName evidence="1">UPF0262 protein A7A08_01837</fullName>
    </recommendedName>
</protein>
<proteinExistence type="inferred from homology"/>
<dbReference type="InterPro" id="IPR008321">
    <property type="entry name" value="UCP032146"/>
</dbReference>
<evidence type="ECO:0000313" key="3">
    <source>
        <dbReference type="Proteomes" id="UP000095087"/>
    </source>
</evidence>
<dbReference type="PATRIC" id="fig|1177755.3.peg.1841"/>
<organism evidence="2 3">
    <name type="scientific">Methyloligella halotolerans</name>
    <dbReference type="NCBI Taxonomy" id="1177755"/>
    <lineage>
        <taxon>Bacteria</taxon>
        <taxon>Pseudomonadati</taxon>
        <taxon>Pseudomonadota</taxon>
        <taxon>Alphaproteobacteria</taxon>
        <taxon>Hyphomicrobiales</taxon>
        <taxon>Hyphomicrobiaceae</taxon>
        <taxon>Methyloligella</taxon>
    </lineage>
</organism>
<dbReference type="HAMAP" id="MF_00678">
    <property type="entry name" value="UPF0262"/>
    <property type="match status" value="1"/>
</dbReference>
<dbReference type="OrthoDB" id="9798434at2"/>
<comment type="similarity">
    <text evidence="1">Belongs to the UPF0262 family.</text>
</comment>
<dbReference type="Pfam" id="PF06793">
    <property type="entry name" value="UPF0262"/>
    <property type="match status" value="1"/>
</dbReference>
<evidence type="ECO:0000256" key="1">
    <source>
        <dbReference type="HAMAP-Rule" id="MF_00678"/>
    </source>
</evidence>
<comment type="caution">
    <text evidence="2">The sequence shown here is derived from an EMBL/GenBank/DDBJ whole genome shotgun (WGS) entry which is preliminary data.</text>
</comment>
<dbReference type="EMBL" id="MASI01000004">
    <property type="protein sequence ID" value="ODA67092.1"/>
    <property type="molecule type" value="Genomic_DNA"/>
</dbReference>
<keyword evidence="3" id="KW-1185">Reference proteome</keyword>
<dbReference type="STRING" id="1177755.A7A08_01837"/>
<sequence>MTESETQPQSRLVEVTLDQKSIGHNNADVAHEREVAIFDLLEENSFDLEGHDGGPYTLNLALAENRLVFHIADENHKPVEEVSLSLTPFRKLVKDYFLVCESYFEAIKTAPAARIEAIDMGRKGLHDEGSQLLKERLDGKINLDIATARRLFTLLCALHWKG</sequence>
<dbReference type="RefSeq" id="WP_069095118.1">
    <property type="nucleotide sequence ID" value="NZ_MASI01000004.1"/>
</dbReference>
<dbReference type="NCBIfam" id="NF002769">
    <property type="entry name" value="PRK02853.1"/>
    <property type="match status" value="1"/>
</dbReference>
<gene>
    <name evidence="2" type="ORF">A7A08_01837</name>
</gene>
<reference evidence="2 3" key="1">
    <citation type="submission" date="2016-07" db="EMBL/GenBank/DDBJ databases">
        <title>Draft genome sequence of Methyloligella halotolerans C2T (VKM B-2706T=CCUG 61687T=DSM 25045T), a halotolerant polyhydroxybutyrate accumulating methylotroph.</title>
        <authorList>
            <person name="Vasilenko O.V."/>
            <person name="Doronina N.V."/>
            <person name="Poroshina M.N."/>
            <person name="Tarlachkov S.V."/>
            <person name="Trotsenko Y.A."/>
        </authorList>
    </citation>
    <scope>NUCLEOTIDE SEQUENCE [LARGE SCALE GENOMIC DNA]</scope>
    <source>
        <strain evidence="2 3">VKM B-2706</strain>
    </source>
</reference>
<dbReference type="Proteomes" id="UP000095087">
    <property type="component" value="Unassembled WGS sequence"/>
</dbReference>